<evidence type="ECO:0000256" key="3">
    <source>
        <dbReference type="SAM" id="MobiDB-lite"/>
    </source>
</evidence>
<evidence type="ECO:0000256" key="2">
    <source>
        <dbReference type="RuleBase" id="RU003616"/>
    </source>
</evidence>
<evidence type="ECO:0000313" key="5">
    <source>
        <dbReference type="EMBL" id="GAA2722912.1"/>
    </source>
</evidence>
<organism evidence="5 6">
    <name type="scientific">Actinocorallia aurantiaca</name>
    <dbReference type="NCBI Taxonomy" id="46204"/>
    <lineage>
        <taxon>Bacteria</taxon>
        <taxon>Bacillati</taxon>
        <taxon>Actinomycetota</taxon>
        <taxon>Actinomycetes</taxon>
        <taxon>Streptosporangiales</taxon>
        <taxon>Thermomonosporaceae</taxon>
        <taxon>Actinocorallia</taxon>
    </lineage>
</organism>
<dbReference type="Proteomes" id="UP001501842">
    <property type="component" value="Unassembled WGS sequence"/>
</dbReference>
<sequence length="160" mass="18119">MALPAQQTRRLFPMSELLDFPFSDWQSLLSPLTEQVQAIRVEDYIDEGTYVVRAELPGIDPDRDVEITVSDDDVLRIHAERRQEQREGQRSEFRYGAFTRSLVLPHGISAQDVQASYDQGVLTVRMPLPQDKPEAQRITVKKAAEAISGESEKSSESSEK</sequence>
<comment type="caution">
    <text evidence="5">The sequence shown here is derived from an EMBL/GenBank/DDBJ whole genome shotgun (WGS) entry which is preliminary data.</text>
</comment>
<dbReference type="PANTHER" id="PTHR11527">
    <property type="entry name" value="HEAT-SHOCK PROTEIN 20 FAMILY MEMBER"/>
    <property type="match status" value="1"/>
</dbReference>
<dbReference type="PROSITE" id="PS01031">
    <property type="entry name" value="SHSP"/>
    <property type="match status" value="1"/>
</dbReference>
<feature type="domain" description="SHSP" evidence="4">
    <location>
        <begin position="32"/>
        <end position="143"/>
    </location>
</feature>
<comment type="similarity">
    <text evidence="1 2">Belongs to the small heat shock protein (HSP20) family.</text>
</comment>
<name>A0ABP6GFP8_9ACTN</name>
<accession>A0ABP6GFP8</accession>
<dbReference type="InterPro" id="IPR002068">
    <property type="entry name" value="A-crystallin/Hsp20_dom"/>
</dbReference>
<gene>
    <name evidence="5" type="primary">hspX</name>
    <name evidence="5" type="ORF">GCM10010439_16790</name>
</gene>
<dbReference type="CDD" id="cd06464">
    <property type="entry name" value="ACD_sHsps-like"/>
    <property type="match status" value="1"/>
</dbReference>
<evidence type="ECO:0000313" key="6">
    <source>
        <dbReference type="Proteomes" id="UP001501842"/>
    </source>
</evidence>
<dbReference type="SUPFAM" id="SSF49764">
    <property type="entry name" value="HSP20-like chaperones"/>
    <property type="match status" value="1"/>
</dbReference>
<proteinExistence type="inferred from homology"/>
<dbReference type="InterPro" id="IPR031107">
    <property type="entry name" value="Small_HSP"/>
</dbReference>
<feature type="compositionally biased region" description="Basic and acidic residues" evidence="3">
    <location>
        <begin position="150"/>
        <end position="160"/>
    </location>
</feature>
<dbReference type="Pfam" id="PF00011">
    <property type="entry name" value="HSP20"/>
    <property type="match status" value="1"/>
</dbReference>
<protein>
    <submittedName>
        <fullName evidence="5">Alpha-crystallin HspX</fullName>
    </submittedName>
</protein>
<keyword evidence="6" id="KW-1185">Reference proteome</keyword>
<feature type="region of interest" description="Disordered" evidence="3">
    <location>
        <begin position="128"/>
        <end position="160"/>
    </location>
</feature>
<evidence type="ECO:0000256" key="1">
    <source>
        <dbReference type="PROSITE-ProRule" id="PRU00285"/>
    </source>
</evidence>
<dbReference type="EMBL" id="BAAATZ010000006">
    <property type="protein sequence ID" value="GAA2722912.1"/>
    <property type="molecule type" value="Genomic_DNA"/>
</dbReference>
<dbReference type="Gene3D" id="2.60.40.790">
    <property type="match status" value="1"/>
</dbReference>
<dbReference type="InterPro" id="IPR008978">
    <property type="entry name" value="HSP20-like_chaperone"/>
</dbReference>
<reference evidence="6" key="1">
    <citation type="journal article" date="2019" name="Int. J. Syst. Evol. Microbiol.">
        <title>The Global Catalogue of Microorganisms (GCM) 10K type strain sequencing project: providing services to taxonomists for standard genome sequencing and annotation.</title>
        <authorList>
            <consortium name="The Broad Institute Genomics Platform"/>
            <consortium name="The Broad Institute Genome Sequencing Center for Infectious Disease"/>
            <person name="Wu L."/>
            <person name="Ma J."/>
        </authorList>
    </citation>
    <scope>NUCLEOTIDE SEQUENCE [LARGE SCALE GENOMIC DNA]</scope>
    <source>
        <strain evidence="6">JCM 8201</strain>
    </source>
</reference>
<evidence type="ECO:0000259" key="4">
    <source>
        <dbReference type="PROSITE" id="PS01031"/>
    </source>
</evidence>